<feature type="compositionally biased region" description="Acidic residues" evidence="1">
    <location>
        <begin position="518"/>
        <end position="534"/>
    </location>
</feature>
<feature type="compositionally biased region" description="Polar residues" evidence="1">
    <location>
        <begin position="182"/>
        <end position="201"/>
    </location>
</feature>
<dbReference type="GeneID" id="91092210"/>
<dbReference type="AlphaFoldDB" id="A0AAX4JNM0"/>
<evidence type="ECO:0000313" key="2">
    <source>
        <dbReference type="EMBL" id="WWC86661.1"/>
    </source>
</evidence>
<dbReference type="InterPro" id="IPR052099">
    <property type="entry name" value="Regulatory_TF_Diverse"/>
</dbReference>
<reference evidence="2 3" key="1">
    <citation type="submission" date="2024-01" db="EMBL/GenBank/DDBJ databases">
        <title>Comparative genomics of Cryptococcus and Kwoniella reveals pathogenesis evolution and contrasting modes of karyotype evolution via chromosome fusion or intercentromeric recombination.</title>
        <authorList>
            <person name="Coelho M.A."/>
            <person name="David-Palma M."/>
            <person name="Shea T."/>
            <person name="Bowers K."/>
            <person name="McGinley-Smith S."/>
            <person name="Mohammad A.W."/>
            <person name="Gnirke A."/>
            <person name="Yurkov A.M."/>
            <person name="Nowrousian M."/>
            <person name="Sun S."/>
            <person name="Cuomo C.A."/>
            <person name="Heitman J."/>
        </authorList>
    </citation>
    <scope>NUCLEOTIDE SEQUENCE [LARGE SCALE GENOMIC DNA]</scope>
    <source>
        <strain evidence="2 3">CBS 6074</strain>
    </source>
</reference>
<dbReference type="CDD" id="cd11395">
    <property type="entry name" value="bHLHzip_SREBP_like"/>
    <property type="match status" value="1"/>
</dbReference>
<dbReference type="PANTHER" id="PTHR47336:SF2">
    <property type="entry name" value="TRANSCRIPTION FACTOR HMS1-RELATED"/>
    <property type="match status" value="1"/>
</dbReference>
<feature type="compositionally biased region" description="Acidic residues" evidence="1">
    <location>
        <begin position="1044"/>
        <end position="1059"/>
    </location>
</feature>
<feature type="region of interest" description="Disordered" evidence="1">
    <location>
        <begin position="334"/>
        <end position="393"/>
    </location>
</feature>
<feature type="region of interest" description="Disordered" evidence="1">
    <location>
        <begin position="1095"/>
        <end position="1114"/>
    </location>
</feature>
<gene>
    <name evidence="2" type="ORF">L201_001538</name>
</gene>
<organism evidence="2 3">
    <name type="scientific">Kwoniella dendrophila CBS 6074</name>
    <dbReference type="NCBI Taxonomy" id="1295534"/>
    <lineage>
        <taxon>Eukaryota</taxon>
        <taxon>Fungi</taxon>
        <taxon>Dikarya</taxon>
        <taxon>Basidiomycota</taxon>
        <taxon>Agaricomycotina</taxon>
        <taxon>Tremellomycetes</taxon>
        <taxon>Tremellales</taxon>
        <taxon>Cryptococcaceae</taxon>
        <taxon>Kwoniella</taxon>
    </lineage>
</organism>
<feature type="compositionally biased region" description="Low complexity" evidence="1">
    <location>
        <begin position="53"/>
        <end position="77"/>
    </location>
</feature>
<dbReference type="PANTHER" id="PTHR47336">
    <property type="entry name" value="TRANSCRIPTION FACTOR HMS1-RELATED"/>
    <property type="match status" value="1"/>
</dbReference>
<evidence type="ECO:0000313" key="3">
    <source>
        <dbReference type="Proteomes" id="UP001355207"/>
    </source>
</evidence>
<feature type="region of interest" description="Disordered" evidence="1">
    <location>
        <begin position="1044"/>
        <end position="1066"/>
    </location>
</feature>
<feature type="compositionally biased region" description="Polar residues" evidence="1">
    <location>
        <begin position="78"/>
        <end position="94"/>
    </location>
</feature>
<protein>
    <recommendedName>
        <fullName evidence="4">BHLH domain-containing protein</fullName>
    </recommendedName>
</protein>
<dbReference type="GO" id="GO:0046983">
    <property type="term" value="F:protein dimerization activity"/>
    <property type="evidence" value="ECO:0007669"/>
    <property type="project" value="InterPro"/>
</dbReference>
<feature type="compositionally biased region" description="Low complexity" evidence="1">
    <location>
        <begin position="95"/>
        <end position="136"/>
    </location>
</feature>
<dbReference type="InterPro" id="IPR036638">
    <property type="entry name" value="HLH_DNA-bd_sf"/>
</dbReference>
<feature type="region of interest" description="Disordered" evidence="1">
    <location>
        <begin position="500"/>
        <end position="566"/>
    </location>
</feature>
<sequence>MPTTLYTEQNMASSDLDDDSLLFEESLNTSNDLFPSDLFDSSSLLKVPQNIGNNNSSSSNNIYNRQSPSSDQSLSPLAYQQNGIYNNHSSFNGEGSNSSRLPSLSPSIQSITLSSLSSSNNGGFSPRSSSSPSSNSNYSFLASDEFLLNGSNNNNMINNNSFDSTELDILFQSEDGKDFLFTGSNNEGQNSTFDGSNQKSSTQQSLFLPNQQINPFSLDNNGNLDFLQSLLNGSDLNSNQQIRDDTYDMLNFDSPFTSTNNNKKSSVSQPMNNFPNNFDFVQQAKAIGNITQNQHLSTKDQLVNQGSNGNQNAHTSQNSEQVFDLASAIIDNGSFSFPQHPTPSKVSMNNNASRSSATKSAKPPKAPKAPAAAKLDTEQPVVGKHNKTERRYRQKVQAAQADLRDAIPALRVLYDTSSEEQKRSTDFRAADGTVDGLGEVTRPNASAKATILIGARMYIELLQKRSAMLQRKVNELETFRMAVTGEDDLRKWQADFNGRESQIQAAAEAAAAAKAEEESVDDEDDEDGEEEEEEQPKRKRTKTTTAPKQPRAKLGPKKKDQKTSLTQNVADSGMRMFAAFAVSFSFLPSASNVLQQTSTGTASNGQIIADGAIGQATTGQILSKLPLITAEHTSRLLARGLPNIIAPSPHTLIDWTWRLLVAVILAVSMGPIIARLTKQDKEKKAGNLSILAKDCLQAVVPFGEKVKKAEEDQAYWSRLAAGTLGGVIKPSTLERWHIILHLHNTASEAYPLTLLALLQHDVPFLRSSQQIWHQAQANISSKTPLPLTTVLKLPLNEALRCAEALDKTSSPIAAIAEQITLVHLYDLYSRFFVKLIDASLGSKSIGAVNASLKNLLGNLESYNIGLSLKLSAFDKEIRTIIESQPKGSAAHALGLVLIGLWGIFVKPTSNAQVALATALAAEEIQGAGEGLSSISSLLELLYPGSTKDVLNTHGLDKSSAESKLPRNALVIDKLALTCIDYLKLLISSNEINGELNNATRLERLEKSKKIQKETSYLRLILTQTKFIGFANFNHHPYDLINDDEEEEEYNDESNDETNDIELRDNQSDLDNESRKFELAKEKLVKILYNIGRKATGRINGRDDDSGLEGDLDEL</sequence>
<dbReference type="RefSeq" id="XP_066073424.1">
    <property type="nucleotide sequence ID" value="XM_066217327.1"/>
</dbReference>
<evidence type="ECO:0000256" key="1">
    <source>
        <dbReference type="SAM" id="MobiDB-lite"/>
    </source>
</evidence>
<feature type="region of interest" description="Disordered" evidence="1">
    <location>
        <begin position="50"/>
        <end position="136"/>
    </location>
</feature>
<feature type="compositionally biased region" description="Acidic residues" evidence="1">
    <location>
        <begin position="1105"/>
        <end position="1114"/>
    </location>
</feature>
<feature type="compositionally biased region" description="Low complexity" evidence="1">
    <location>
        <begin position="352"/>
        <end position="374"/>
    </location>
</feature>
<dbReference type="Gene3D" id="4.10.280.10">
    <property type="entry name" value="Helix-loop-helix DNA-binding domain"/>
    <property type="match status" value="1"/>
</dbReference>
<evidence type="ECO:0008006" key="4">
    <source>
        <dbReference type="Google" id="ProtNLM"/>
    </source>
</evidence>
<feature type="compositionally biased region" description="Polar residues" evidence="1">
    <location>
        <begin position="334"/>
        <end position="351"/>
    </location>
</feature>
<dbReference type="SUPFAM" id="SSF47459">
    <property type="entry name" value="HLH, helix-loop-helix DNA-binding domain"/>
    <property type="match status" value="1"/>
</dbReference>
<keyword evidence="3" id="KW-1185">Reference proteome</keyword>
<name>A0AAX4JNM0_9TREE</name>
<accession>A0AAX4JNM0</accession>
<feature type="region of interest" description="Disordered" evidence="1">
    <location>
        <begin position="180"/>
        <end position="201"/>
    </location>
</feature>
<feature type="compositionally biased region" description="Basic residues" evidence="1">
    <location>
        <begin position="384"/>
        <end position="393"/>
    </location>
</feature>
<dbReference type="EMBL" id="CP144099">
    <property type="protein sequence ID" value="WWC86661.1"/>
    <property type="molecule type" value="Genomic_DNA"/>
</dbReference>
<proteinExistence type="predicted"/>
<dbReference type="Proteomes" id="UP001355207">
    <property type="component" value="Chromosome 2"/>
</dbReference>